<feature type="signal peptide" evidence="1">
    <location>
        <begin position="1"/>
        <end position="17"/>
    </location>
</feature>
<feature type="chain" id="PRO_5040385056" description="DUF19 domain-containing protein" evidence="1">
    <location>
        <begin position="18"/>
        <end position="173"/>
    </location>
</feature>
<gene>
    <name evidence="2" type="ORF">CAMP_LOCUS19279</name>
</gene>
<dbReference type="Proteomes" id="UP001152747">
    <property type="component" value="Unassembled WGS sequence"/>
</dbReference>
<dbReference type="EMBL" id="CANHGI010000006">
    <property type="protein sequence ID" value="CAI5456642.1"/>
    <property type="molecule type" value="Genomic_DNA"/>
</dbReference>
<evidence type="ECO:0000313" key="2">
    <source>
        <dbReference type="EMBL" id="CAI5456642.1"/>
    </source>
</evidence>
<accession>A0A9P1NCL1</accession>
<evidence type="ECO:0000313" key="3">
    <source>
        <dbReference type="Proteomes" id="UP001152747"/>
    </source>
</evidence>
<keyword evidence="1" id="KW-0732">Signal</keyword>
<evidence type="ECO:0008006" key="4">
    <source>
        <dbReference type="Google" id="ProtNLM"/>
    </source>
</evidence>
<reference evidence="2" key="1">
    <citation type="submission" date="2022-11" db="EMBL/GenBank/DDBJ databases">
        <authorList>
            <person name="Kikuchi T."/>
        </authorList>
    </citation>
    <scope>NUCLEOTIDE SEQUENCE</scope>
    <source>
        <strain evidence="2">PS1010</strain>
    </source>
</reference>
<name>A0A9P1NCL1_9PELO</name>
<keyword evidence="3" id="KW-1185">Reference proteome</keyword>
<evidence type="ECO:0000256" key="1">
    <source>
        <dbReference type="SAM" id="SignalP"/>
    </source>
</evidence>
<sequence>MKLGIFVLLFFTSQVFGEQFLYVSENLDMIGPGSEICKYCYSVAEPNFEISYSKEELKLLNERNRKIIEPCIEEFSTLNSIVHQNKKEYSENIVQNIEYQILFSECNRKLEGNHNHDVEACLKPPGYLCIGNFDVNGCAQRILKDYCDIDFTNDTIRFLIMQISYCMKLDLDF</sequence>
<organism evidence="2 3">
    <name type="scientific">Caenorhabditis angaria</name>
    <dbReference type="NCBI Taxonomy" id="860376"/>
    <lineage>
        <taxon>Eukaryota</taxon>
        <taxon>Metazoa</taxon>
        <taxon>Ecdysozoa</taxon>
        <taxon>Nematoda</taxon>
        <taxon>Chromadorea</taxon>
        <taxon>Rhabditida</taxon>
        <taxon>Rhabditina</taxon>
        <taxon>Rhabditomorpha</taxon>
        <taxon>Rhabditoidea</taxon>
        <taxon>Rhabditidae</taxon>
        <taxon>Peloderinae</taxon>
        <taxon>Caenorhabditis</taxon>
    </lineage>
</organism>
<proteinExistence type="predicted"/>
<protein>
    <recommendedName>
        <fullName evidence="4">DUF19 domain-containing protein</fullName>
    </recommendedName>
</protein>
<dbReference type="AlphaFoldDB" id="A0A9P1NCL1"/>
<comment type="caution">
    <text evidence="2">The sequence shown here is derived from an EMBL/GenBank/DDBJ whole genome shotgun (WGS) entry which is preliminary data.</text>
</comment>